<dbReference type="RefSeq" id="WP_100342092.1">
    <property type="nucleotide sequence ID" value="NZ_PGFJ01000002.1"/>
</dbReference>
<dbReference type="AlphaFoldDB" id="A0A2H9VN83"/>
<protein>
    <submittedName>
        <fullName evidence="2">Uncharacterized protein</fullName>
    </submittedName>
</protein>
<dbReference type="EMBL" id="PGFJ01000002">
    <property type="protein sequence ID" value="PJJ79780.1"/>
    <property type="molecule type" value="Genomic_DNA"/>
</dbReference>
<keyword evidence="1" id="KW-0812">Transmembrane</keyword>
<gene>
    <name evidence="2" type="ORF">CLV57_2918</name>
</gene>
<dbReference type="OrthoDB" id="792396at2"/>
<accession>A0A2H9VN83</accession>
<evidence type="ECO:0000313" key="3">
    <source>
        <dbReference type="Proteomes" id="UP000242687"/>
    </source>
</evidence>
<evidence type="ECO:0000313" key="2">
    <source>
        <dbReference type="EMBL" id="PJJ79780.1"/>
    </source>
</evidence>
<name>A0A2H9VN83_9SPHI</name>
<organism evidence="2 3">
    <name type="scientific">Mucilaginibacter auburnensis</name>
    <dbReference type="NCBI Taxonomy" id="1457233"/>
    <lineage>
        <taxon>Bacteria</taxon>
        <taxon>Pseudomonadati</taxon>
        <taxon>Bacteroidota</taxon>
        <taxon>Sphingobacteriia</taxon>
        <taxon>Sphingobacteriales</taxon>
        <taxon>Sphingobacteriaceae</taxon>
        <taxon>Mucilaginibacter</taxon>
    </lineage>
</organism>
<keyword evidence="3" id="KW-1185">Reference proteome</keyword>
<feature type="transmembrane region" description="Helical" evidence="1">
    <location>
        <begin position="119"/>
        <end position="141"/>
    </location>
</feature>
<comment type="caution">
    <text evidence="2">The sequence shown here is derived from an EMBL/GenBank/DDBJ whole genome shotgun (WGS) entry which is preliminary data.</text>
</comment>
<dbReference type="Proteomes" id="UP000242687">
    <property type="component" value="Unassembled WGS sequence"/>
</dbReference>
<sequence length="144" mass="16528">MNITQDERAWVAERMNIYDLKYQEIYDELLDHILTAIENRRAEGNTLSTDKLFQQVVDNHFGGCSGIEDLAKNQEKLHRNYVRDIFFKYLKGAFNWRTLIIAVIVLMAASTIVNSKTLHLAFGLSVFVLAVSPVIYAYALLQIT</sequence>
<proteinExistence type="predicted"/>
<keyword evidence="1" id="KW-1133">Transmembrane helix</keyword>
<reference evidence="2 3" key="1">
    <citation type="submission" date="2017-11" db="EMBL/GenBank/DDBJ databases">
        <title>Genomic Encyclopedia of Archaeal and Bacterial Type Strains, Phase II (KMG-II): From Individual Species to Whole Genera.</title>
        <authorList>
            <person name="Goeker M."/>
        </authorList>
    </citation>
    <scope>NUCLEOTIDE SEQUENCE [LARGE SCALE GENOMIC DNA]</scope>
    <source>
        <strain evidence="2 3">DSM 28175</strain>
    </source>
</reference>
<evidence type="ECO:0000256" key="1">
    <source>
        <dbReference type="SAM" id="Phobius"/>
    </source>
</evidence>
<keyword evidence="1" id="KW-0472">Membrane</keyword>
<feature type="transmembrane region" description="Helical" evidence="1">
    <location>
        <begin position="94"/>
        <end position="113"/>
    </location>
</feature>